<sequence>MMNNLLFASLTPFFLGGVQTTEQPTMDAPTQGYETTIAGSETPTYTEYKFDNFNTGSYSGSYSDDNGKDEKEVENEEGNTQTTINYNYSSDSENYSSSSSTSNGITTSLAVSNGKVIYNGKEVASFDASKAESVQTTDSQVYVNGTLIFDANNG</sequence>
<dbReference type="Proteomes" id="UP000183039">
    <property type="component" value="Unassembled WGS sequence"/>
</dbReference>
<reference evidence="3 5" key="1">
    <citation type="submission" date="2014-12" db="EMBL/GenBank/DDBJ databases">
        <title>Draft genome sequences of 29 type strains of Enterococci.</title>
        <authorList>
            <person name="Zhong Z."/>
            <person name="Sun Z."/>
            <person name="Liu W."/>
            <person name="Zhang W."/>
            <person name="Zhang H."/>
        </authorList>
    </citation>
    <scope>NUCLEOTIDE SEQUENCE [LARGE SCALE GENOMIC DNA]</scope>
    <source>
        <strain evidence="3 5">DSM 22801</strain>
    </source>
</reference>
<evidence type="ECO:0000313" key="4">
    <source>
        <dbReference type="Proteomes" id="UP000065511"/>
    </source>
</evidence>
<dbReference type="EMBL" id="JXLC01000021">
    <property type="protein sequence ID" value="OJG89927.1"/>
    <property type="molecule type" value="Genomic_DNA"/>
</dbReference>
<accession>A0A0S3K9K8</accession>
<evidence type="ECO:0000313" key="3">
    <source>
        <dbReference type="EMBL" id="OJG89927.1"/>
    </source>
</evidence>
<dbReference type="KEGG" id="ess:ATZ33_05970"/>
<name>A0A0S3K9K8_9ENTE</name>
<dbReference type="EMBL" id="CP013614">
    <property type="protein sequence ID" value="ALS00930.1"/>
    <property type="molecule type" value="Genomic_DNA"/>
</dbReference>
<feature type="compositionally biased region" description="Low complexity" evidence="1">
    <location>
        <begin position="85"/>
        <end position="103"/>
    </location>
</feature>
<feature type="region of interest" description="Disordered" evidence="1">
    <location>
        <begin position="59"/>
        <end position="103"/>
    </location>
</feature>
<reference evidence="2 4" key="2">
    <citation type="submission" date="2015-12" db="EMBL/GenBank/DDBJ databases">
        <authorList>
            <person name="Lauer A."/>
            <person name="Humrighouse B."/>
            <person name="Loparev V."/>
            <person name="Shewmaker P.L."/>
            <person name="Whitney A.M."/>
            <person name="McLaughlin R.W."/>
        </authorList>
    </citation>
    <scope>NUCLEOTIDE SEQUENCE [LARGE SCALE GENOMIC DNA]</scope>
    <source>
        <strain evidence="2 4">LMG 23085</strain>
    </source>
</reference>
<evidence type="ECO:0000256" key="1">
    <source>
        <dbReference type="SAM" id="MobiDB-lite"/>
    </source>
</evidence>
<protein>
    <submittedName>
        <fullName evidence="3">Uncharacterized protein</fullName>
    </submittedName>
</protein>
<proteinExistence type="predicted"/>
<dbReference type="AlphaFoldDB" id="A0A0S3K9K8"/>
<dbReference type="Proteomes" id="UP000065511">
    <property type="component" value="Chromosome"/>
</dbReference>
<organism evidence="3 5">
    <name type="scientific">Enterococcus silesiacus</name>
    <dbReference type="NCBI Taxonomy" id="332949"/>
    <lineage>
        <taxon>Bacteria</taxon>
        <taxon>Bacillati</taxon>
        <taxon>Bacillota</taxon>
        <taxon>Bacilli</taxon>
        <taxon>Lactobacillales</taxon>
        <taxon>Enterococcaceae</taxon>
        <taxon>Enterococcus</taxon>
    </lineage>
</organism>
<evidence type="ECO:0000313" key="2">
    <source>
        <dbReference type="EMBL" id="ALS00930.1"/>
    </source>
</evidence>
<evidence type="ECO:0000313" key="5">
    <source>
        <dbReference type="Proteomes" id="UP000183039"/>
    </source>
</evidence>
<gene>
    <name evidence="2" type="ORF">ATZ33_05970</name>
    <name evidence="3" type="ORF">RV15_GL001493</name>
</gene>
<keyword evidence="4" id="KW-1185">Reference proteome</keyword>
<dbReference type="RefSeq" id="WP_071878512.1">
    <property type="nucleotide sequence ID" value="NZ_JXLC01000021.1"/>
</dbReference>